<name>A0A8G2EZR7_9PROT</name>
<dbReference type="PANTHER" id="PTHR30472">
    <property type="entry name" value="FERRIC ENTEROBACTIN TRANSPORT SYSTEM PERMEASE PROTEIN"/>
    <property type="match status" value="1"/>
</dbReference>
<dbReference type="GO" id="GO:0033214">
    <property type="term" value="P:siderophore-iron import into cell"/>
    <property type="evidence" value="ECO:0007669"/>
    <property type="project" value="TreeGrafter"/>
</dbReference>
<evidence type="ECO:0000256" key="3">
    <source>
        <dbReference type="ARBA" id="ARBA00022448"/>
    </source>
</evidence>
<feature type="transmembrane region" description="Helical" evidence="8">
    <location>
        <begin position="120"/>
        <end position="144"/>
    </location>
</feature>
<reference evidence="9 10" key="1">
    <citation type="submission" date="2016-10" db="EMBL/GenBank/DDBJ databases">
        <authorList>
            <person name="Varghese N."/>
            <person name="Submissions S."/>
        </authorList>
    </citation>
    <scope>NUCLEOTIDE SEQUENCE [LARGE SCALE GENOMIC DNA]</scope>
    <source>
        <strain evidence="9 10">DSM 18839</strain>
    </source>
</reference>
<dbReference type="AlphaFoldDB" id="A0A8G2EZR7"/>
<proteinExistence type="inferred from homology"/>
<evidence type="ECO:0000256" key="5">
    <source>
        <dbReference type="ARBA" id="ARBA00022692"/>
    </source>
</evidence>
<dbReference type="SUPFAM" id="SSF81345">
    <property type="entry name" value="ABC transporter involved in vitamin B12 uptake, BtuC"/>
    <property type="match status" value="1"/>
</dbReference>
<dbReference type="GO" id="GO:0005886">
    <property type="term" value="C:plasma membrane"/>
    <property type="evidence" value="ECO:0007669"/>
    <property type="project" value="UniProtKB-SubCell"/>
</dbReference>
<dbReference type="Proteomes" id="UP000198615">
    <property type="component" value="Unassembled WGS sequence"/>
</dbReference>
<evidence type="ECO:0000256" key="6">
    <source>
        <dbReference type="ARBA" id="ARBA00022989"/>
    </source>
</evidence>
<dbReference type="EMBL" id="FNBW01000015">
    <property type="protein sequence ID" value="SDG36336.1"/>
    <property type="molecule type" value="Genomic_DNA"/>
</dbReference>
<dbReference type="Pfam" id="PF01032">
    <property type="entry name" value="FecCD"/>
    <property type="match status" value="1"/>
</dbReference>
<comment type="similarity">
    <text evidence="2">Belongs to the binding-protein-dependent transport system permease family. FecCD subfamily.</text>
</comment>
<accession>A0A8G2EZR7</accession>
<evidence type="ECO:0000313" key="10">
    <source>
        <dbReference type="Proteomes" id="UP000198615"/>
    </source>
</evidence>
<organism evidence="9 10">
    <name type="scientific">Thalassobaculum litoreum DSM 18839</name>
    <dbReference type="NCBI Taxonomy" id="1123362"/>
    <lineage>
        <taxon>Bacteria</taxon>
        <taxon>Pseudomonadati</taxon>
        <taxon>Pseudomonadota</taxon>
        <taxon>Alphaproteobacteria</taxon>
        <taxon>Rhodospirillales</taxon>
        <taxon>Thalassobaculaceae</taxon>
        <taxon>Thalassobaculum</taxon>
    </lineage>
</organism>
<keyword evidence="5 8" id="KW-0812">Transmembrane</keyword>
<evidence type="ECO:0000256" key="2">
    <source>
        <dbReference type="ARBA" id="ARBA00007935"/>
    </source>
</evidence>
<evidence type="ECO:0000256" key="1">
    <source>
        <dbReference type="ARBA" id="ARBA00004651"/>
    </source>
</evidence>
<feature type="transmembrane region" description="Helical" evidence="8">
    <location>
        <begin position="183"/>
        <end position="206"/>
    </location>
</feature>
<dbReference type="InterPro" id="IPR037294">
    <property type="entry name" value="ABC_BtuC-like"/>
</dbReference>
<dbReference type="PANTHER" id="PTHR30472:SF25">
    <property type="entry name" value="ABC TRANSPORTER PERMEASE PROTEIN MJ0876-RELATED"/>
    <property type="match status" value="1"/>
</dbReference>
<evidence type="ECO:0000313" key="9">
    <source>
        <dbReference type="EMBL" id="SDG36336.1"/>
    </source>
</evidence>
<feature type="transmembrane region" description="Helical" evidence="8">
    <location>
        <begin position="150"/>
        <end position="171"/>
    </location>
</feature>
<feature type="transmembrane region" description="Helical" evidence="8">
    <location>
        <begin position="315"/>
        <end position="335"/>
    </location>
</feature>
<dbReference type="FunFam" id="1.10.3470.10:FF:000001">
    <property type="entry name" value="Vitamin B12 ABC transporter permease BtuC"/>
    <property type="match status" value="1"/>
</dbReference>
<dbReference type="Gene3D" id="1.10.3470.10">
    <property type="entry name" value="ABC transporter involved in vitamin B12 uptake, BtuC"/>
    <property type="match status" value="1"/>
</dbReference>
<keyword evidence="6 8" id="KW-1133">Transmembrane helix</keyword>
<feature type="transmembrane region" description="Helical" evidence="8">
    <location>
        <begin position="226"/>
        <end position="245"/>
    </location>
</feature>
<keyword evidence="4" id="KW-1003">Cell membrane</keyword>
<evidence type="ECO:0000256" key="8">
    <source>
        <dbReference type="SAM" id="Phobius"/>
    </source>
</evidence>
<dbReference type="InterPro" id="IPR000522">
    <property type="entry name" value="ABC_transptr_permease_BtuC"/>
</dbReference>
<dbReference type="OrthoDB" id="9811975at2"/>
<evidence type="ECO:0000256" key="7">
    <source>
        <dbReference type="ARBA" id="ARBA00023136"/>
    </source>
</evidence>
<feature type="transmembrane region" description="Helical" evidence="8">
    <location>
        <begin position="91"/>
        <end position="108"/>
    </location>
</feature>
<protein>
    <submittedName>
        <fullName evidence="9">Iron complex transport system permease protein</fullName>
    </submittedName>
</protein>
<feature type="transmembrane region" description="Helical" evidence="8">
    <location>
        <begin position="342"/>
        <end position="363"/>
    </location>
</feature>
<keyword evidence="7 8" id="KW-0472">Membrane</keyword>
<keyword evidence="10" id="KW-1185">Reference proteome</keyword>
<dbReference type="GO" id="GO:0022857">
    <property type="term" value="F:transmembrane transporter activity"/>
    <property type="evidence" value="ECO:0007669"/>
    <property type="project" value="InterPro"/>
</dbReference>
<evidence type="ECO:0000256" key="4">
    <source>
        <dbReference type="ARBA" id="ARBA00022475"/>
    </source>
</evidence>
<feature type="transmembrane region" description="Helical" evidence="8">
    <location>
        <begin position="275"/>
        <end position="303"/>
    </location>
</feature>
<comment type="subcellular location">
    <subcellularLocation>
        <location evidence="1">Cell membrane</location>
        <topology evidence="1">Multi-pass membrane protein</topology>
    </subcellularLocation>
</comment>
<gene>
    <name evidence="9" type="ORF">SAMN05660686_04163</name>
</gene>
<keyword evidence="3" id="KW-0813">Transport</keyword>
<comment type="caution">
    <text evidence="9">The sequence shown here is derived from an EMBL/GenBank/DDBJ whole genome shotgun (WGS) entry which is preliminary data.</text>
</comment>
<dbReference type="CDD" id="cd06550">
    <property type="entry name" value="TM_ABC_iron-siderophores_like"/>
    <property type="match status" value="1"/>
</dbReference>
<sequence>MTLSSAMKRSKPGYRARLAAMAPRERRAAAVVAGCAALLVLSLFLALGIGAVSISPGVIGRLILNALGAEFVWETETRDALVFWSIRVPRVAAGCLVGAALALAGATMQGIFRNPLADPALIGVSSGAALAAVAVIVVGGGMVGTLPPEIRAFALPVAALAGGLTATLIVYRLGSVGGQIMAATTLLAGVAITAIAQAGIGFLIFLSDEQQLRDLSFWTLGSVAGLNWSLLLPAAVLMAGPILLLPRLAGALNAMLLGERESFHLGHDPQRVKRLAIGLSAVAVGGAVSISGVIGFVGLVVPHIVRLLAGPDHRWLLPGTALLGAGLFLLADLLARMIVLPAELPIGVVTALVGGPFFIWLLVRRRDWG</sequence>